<dbReference type="OrthoDB" id="2571943at2"/>
<sequence length="644" mass="72307">MKRSESFFGIHFDFHATVESISIGASTTKEMVLDVINRVKPDYVQCDCKGHPGVSSYPTKVGNAAPQIAGDPLLIWREATRENGVALYMHYSGVWDSEALKHHPEWARMDEHGKLSPDITSTLGPYVDELLLPQLKELCDVYHVDGVWVDGECWATQRDYSPQVLQLFHEETGITTVPRQQSDAHYAEFSAFSRELFLRYLRRYVDAIHLHQAGFEVASNWAFSSFMPEPVSVDVDFLSGDFTLQSSINSARIEARCLVHQGKPWDLMAWGFSGDFNNRDFTTKPAVQLQQEAAIVLALGGGFQSYYIQKPDGSINAWEIEIMEQVAAFCRERQHWCHRSKPVPQIALFYSGQGMYRTAESLFHPGQSLDGMKGILQCLLETQQVVDIVMEHQLTGRMDEYPLIIIPEWAYIDPHIHQELLKYAENGCNLLIMGTKTVALFANEIGIELLDAPCKAKHYLAFDSMFGVLNTHFQKVKLSERAIEFASLYASNDNTSPVQPAASISIYGKGRIGAVYCDLGEKYLSANLATMRHFMQGIVQELFPNPLVQVTGSPYVDVTLATNHEHLIVHLVNTSGPHADKHIYTFDEITAIGPLHVKIQAKHAPQCIQYEPSGEQLAFEFKDCQISLSIPRLEIHGALIISGV</sequence>
<dbReference type="Gene3D" id="3.40.50.880">
    <property type="match status" value="1"/>
</dbReference>
<dbReference type="RefSeq" id="WP_155702862.1">
    <property type="nucleotide sequence ID" value="NZ_CP034235.1"/>
</dbReference>
<dbReference type="EMBL" id="CP034235">
    <property type="protein sequence ID" value="QGQ97761.1"/>
    <property type="molecule type" value="Genomic_DNA"/>
</dbReference>
<dbReference type="Proteomes" id="UP000426246">
    <property type="component" value="Chromosome"/>
</dbReference>
<dbReference type="SUPFAM" id="SSF51445">
    <property type="entry name" value="(Trans)glycosidases"/>
    <property type="match status" value="1"/>
</dbReference>
<dbReference type="InterPro" id="IPR029062">
    <property type="entry name" value="Class_I_gatase-like"/>
</dbReference>
<dbReference type="Pfam" id="PF01120">
    <property type="entry name" value="Alpha_L_fucos"/>
    <property type="match status" value="1"/>
</dbReference>
<dbReference type="KEGG" id="ppsc:EHS13_24165"/>
<keyword evidence="3" id="KW-1185">Reference proteome</keyword>
<organism evidence="2 3">
    <name type="scientific">Paenibacillus psychroresistens</name>
    <dbReference type="NCBI Taxonomy" id="1778678"/>
    <lineage>
        <taxon>Bacteria</taxon>
        <taxon>Bacillati</taxon>
        <taxon>Bacillota</taxon>
        <taxon>Bacilli</taxon>
        <taxon>Bacillales</taxon>
        <taxon>Paenibacillaceae</taxon>
        <taxon>Paenibacillus</taxon>
    </lineage>
</organism>
<name>A0A6B8RN37_9BACL</name>
<evidence type="ECO:0000313" key="3">
    <source>
        <dbReference type="Proteomes" id="UP000426246"/>
    </source>
</evidence>
<evidence type="ECO:0000259" key="1">
    <source>
        <dbReference type="Pfam" id="PF01120"/>
    </source>
</evidence>
<protein>
    <recommendedName>
        <fullName evidence="1">Glycoside hydrolase family 29 N-terminal domain-containing protein</fullName>
    </recommendedName>
</protein>
<evidence type="ECO:0000313" key="2">
    <source>
        <dbReference type="EMBL" id="QGQ97761.1"/>
    </source>
</evidence>
<proteinExistence type="predicted"/>
<reference evidence="3" key="1">
    <citation type="submission" date="2018-11" db="EMBL/GenBank/DDBJ databases">
        <title>Complete genome sequence of Paenibacillus sp. ML311-T8.</title>
        <authorList>
            <person name="Nam Y.-D."/>
            <person name="Kang J."/>
            <person name="Chung W.-H."/>
            <person name="Park Y.S."/>
        </authorList>
    </citation>
    <scope>NUCLEOTIDE SEQUENCE [LARGE SCALE GENOMIC DNA]</scope>
    <source>
        <strain evidence="3">ML311-T8</strain>
    </source>
</reference>
<feature type="domain" description="Glycoside hydrolase family 29 N-terminal" evidence="1">
    <location>
        <begin position="43"/>
        <end position="170"/>
    </location>
</feature>
<accession>A0A6B8RN37</accession>
<dbReference type="Gene3D" id="3.20.20.80">
    <property type="entry name" value="Glycosidases"/>
    <property type="match status" value="1"/>
</dbReference>
<dbReference type="InterPro" id="IPR057739">
    <property type="entry name" value="Glyco_hydro_29_N"/>
</dbReference>
<dbReference type="AlphaFoldDB" id="A0A6B8RN37"/>
<dbReference type="InterPro" id="IPR017853">
    <property type="entry name" value="GH"/>
</dbReference>
<gene>
    <name evidence="2" type="ORF">EHS13_24165</name>
</gene>